<dbReference type="InterPro" id="IPR009594">
    <property type="entry name" value="Tscrpt_reg_HTH_AraC_N"/>
</dbReference>
<feature type="domain" description="HTH araC/xylS-type" evidence="3">
    <location>
        <begin position="193"/>
        <end position="291"/>
    </location>
</feature>
<evidence type="ECO:0000259" key="3">
    <source>
        <dbReference type="PROSITE" id="PS01124"/>
    </source>
</evidence>
<dbReference type="PANTHER" id="PTHR43436">
    <property type="entry name" value="ARAC-FAMILY TRANSCRIPTIONAL REGULATOR"/>
    <property type="match status" value="1"/>
</dbReference>
<evidence type="ECO:0000256" key="1">
    <source>
        <dbReference type="ARBA" id="ARBA00023015"/>
    </source>
</evidence>
<dbReference type="Pfam" id="PF06719">
    <property type="entry name" value="AraC_N"/>
    <property type="match status" value="1"/>
</dbReference>
<dbReference type="SUPFAM" id="SSF46689">
    <property type="entry name" value="Homeodomain-like"/>
    <property type="match status" value="2"/>
</dbReference>
<comment type="caution">
    <text evidence="4">The sequence shown here is derived from an EMBL/GenBank/DDBJ whole genome shotgun (WGS) entry which is preliminary data.</text>
</comment>
<gene>
    <name evidence="4" type="ORF">EGK74_11670</name>
</gene>
<dbReference type="InterPro" id="IPR009057">
    <property type="entry name" value="Homeodomain-like_sf"/>
</dbReference>
<dbReference type="PROSITE" id="PS01124">
    <property type="entry name" value="HTH_ARAC_FAMILY_2"/>
    <property type="match status" value="1"/>
</dbReference>
<dbReference type="InterPro" id="IPR018060">
    <property type="entry name" value="HTH_AraC"/>
</dbReference>
<reference evidence="4 5" key="1">
    <citation type="submission" date="2018-11" db="EMBL/GenBank/DDBJ databases">
        <title>Neisseria weixii sp. nov. isolated from the rectal contents of plateau pika (Ochotona cruzoniae).</title>
        <authorList>
            <person name="Zhang G."/>
        </authorList>
    </citation>
    <scope>NUCLEOTIDE SEQUENCE [LARGE SCALE GENOMIC DNA]</scope>
    <source>
        <strain evidence="4 5">10009</strain>
    </source>
</reference>
<keyword evidence="1" id="KW-0805">Transcription regulation</keyword>
<dbReference type="PANTHER" id="PTHR43436:SF1">
    <property type="entry name" value="TRANSCRIPTIONAL REGULATORY PROTEIN"/>
    <property type="match status" value="1"/>
</dbReference>
<proteinExistence type="predicted"/>
<organism evidence="4 5">
    <name type="scientific">Neisseria weixii</name>
    <dbReference type="NCBI Taxonomy" id="1853276"/>
    <lineage>
        <taxon>Bacteria</taxon>
        <taxon>Pseudomonadati</taxon>
        <taxon>Pseudomonadota</taxon>
        <taxon>Betaproteobacteria</taxon>
        <taxon>Neisseriales</taxon>
        <taxon>Neisseriaceae</taxon>
        <taxon>Neisseria</taxon>
    </lineage>
</organism>
<evidence type="ECO:0000313" key="4">
    <source>
        <dbReference type="EMBL" id="RPD83960.1"/>
    </source>
</evidence>
<sequence>MNDEKYQKLAELIKKFTQPNGSFSPTEIPTLNLCRRNHSTNPMPCIYPLSLFLVVQGAQHLNFGNTVMELHQGQTALTTVELPVVSNVLNATVAKPYLSLRIELDVMMLRELDEQTQWQTNLSALSDTLSVFSADDDLLDAIFRLVKLLEQPKLQPHLAPLIQREIALRLLASPHNAMLRKLFTNGTVEQSIAKIIAYFNDHYAEKLNMDELAKQAFMSGSVFRQHFRKMTGISPLQYQKQIRLQHARRLMFKENMDATTASLAVGYESPTQFNREYARFFGEPPLRDIQRLKENEMHYGRIV</sequence>
<evidence type="ECO:0000256" key="2">
    <source>
        <dbReference type="ARBA" id="ARBA00023163"/>
    </source>
</evidence>
<dbReference type="Proteomes" id="UP000272412">
    <property type="component" value="Unassembled WGS sequence"/>
</dbReference>
<dbReference type="Gene3D" id="1.10.10.60">
    <property type="entry name" value="Homeodomain-like"/>
    <property type="match status" value="1"/>
</dbReference>
<dbReference type="Pfam" id="PF12833">
    <property type="entry name" value="HTH_18"/>
    <property type="match status" value="1"/>
</dbReference>
<dbReference type="SMART" id="SM00342">
    <property type="entry name" value="HTH_ARAC"/>
    <property type="match status" value="1"/>
</dbReference>
<dbReference type="OrthoDB" id="8584243at2"/>
<protein>
    <submittedName>
        <fullName evidence="4">AraC family transcriptional regulator</fullName>
    </submittedName>
</protein>
<dbReference type="GO" id="GO:0043565">
    <property type="term" value="F:sequence-specific DNA binding"/>
    <property type="evidence" value="ECO:0007669"/>
    <property type="project" value="InterPro"/>
</dbReference>
<dbReference type="GO" id="GO:0003700">
    <property type="term" value="F:DNA-binding transcription factor activity"/>
    <property type="evidence" value="ECO:0007669"/>
    <property type="project" value="InterPro"/>
</dbReference>
<dbReference type="AlphaFoldDB" id="A0A3N4MW85"/>
<dbReference type="EMBL" id="RPFL01000043">
    <property type="protein sequence ID" value="RPD83960.1"/>
    <property type="molecule type" value="Genomic_DNA"/>
</dbReference>
<evidence type="ECO:0000313" key="5">
    <source>
        <dbReference type="Proteomes" id="UP000272412"/>
    </source>
</evidence>
<keyword evidence="5" id="KW-1185">Reference proteome</keyword>
<keyword evidence="2" id="KW-0804">Transcription</keyword>
<dbReference type="RefSeq" id="WP_123804897.1">
    <property type="nucleotide sequence ID" value="NZ_RPFL01000043.1"/>
</dbReference>
<accession>A0A3N4MW85</accession>
<name>A0A3N4MW85_9NEIS</name>